<protein>
    <submittedName>
        <fullName evidence="1">Uncharacterized protein</fullName>
    </submittedName>
</protein>
<comment type="caution">
    <text evidence="1">The sequence shown here is derived from an EMBL/GenBank/DDBJ whole genome shotgun (WGS) entry which is preliminary data.</text>
</comment>
<proteinExistence type="predicted"/>
<sequence length="129" mass="13923">MRRQKLCADAKVQIRPSILYIAICNFLSTGIKPPWHDSHSRSSPSKAIGLRPNLTVLMETRSSSDAYDSFSPVSGNSSSPGGDISFSLGGGDLCHLRKPMNQTVGMTLDGSGDFIGEAEKKFAEAYLNQ</sequence>
<evidence type="ECO:0000313" key="2">
    <source>
        <dbReference type="Proteomes" id="UP001412067"/>
    </source>
</evidence>
<dbReference type="Proteomes" id="UP001412067">
    <property type="component" value="Unassembled WGS sequence"/>
</dbReference>
<accession>A0ABR2MMY4</accession>
<dbReference type="EMBL" id="JBBWWR010000006">
    <property type="protein sequence ID" value="KAK8965502.1"/>
    <property type="molecule type" value="Genomic_DNA"/>
</dbReference>
<organism evidence="1 2">
    <name type="scientific">Platanthera guangdongensis</name>
    <dbReference type="NCBI Taxonomy" id="2320717"/>
    <lineage>
        <taxon>Eukaryota</taxon>
        <taxon>Viridiplantae</taxon>
        <taxon>Streptophyta</taxon>
        <taxon>Embryophyta</taxon>
        <taxon>Tracheophyta</taxon>
        <taxon>Spermatophyta</taxon>
        <taxon>Magnoliopsida</taxon>
        <taxon>Liliopsida</taxon>
        <taxon>Asparagales</taxon>
        <taxon>Orchidaceae</taxon>
        <taxon>Orchidoideae</taxon>
        <taxon>Orchideae</taxon>
        <taxon>Orchidinae</taxon>
        <taxon>Platanthera</taxon>
    </lineage>
</organism>
<reference evidence="1 2" key="1">
    <citation type="journal article" date="2022" name="Nat. Plants">
        <title>Genomes of leafy and leafless Platanthera orchids illuminate the evolution of mycoheterotrophy.</title>
        <authorList>
            <person name="Li M.H."/>
            <person name="Liu K.W."/>
            <person name="Li Z."/>
            <person name="Lu H.C."/>
            <person name="Ye Q.L."/>
            <person name="Zhang D."/>
            <person name="Wang J.Y."/>
            <person name="Li Y.F."/>
            <person name="Zhong Z.M."/>
            <person name="Liu X."/>
            <person name="Yu X."/>
            <person name="Liu D.K."/>
            <person name="Tu X.D."/>
            <person name="Liu B."/>
            <person name="Hao Y."/>
            <person name="Liao X.Y."/>
            <person name="Jiang Y.T."/>
            <person name="Sun W.H."/>
            <person name="Chen J."/>
            <person name="Chen Y.Q."/>
            <person name="Ai Y."/>
            <person name="Zhai J.W."/>
            <person name="Wu S.S."/>
            <person name="Zhou Z."/>
            <person name="Hsiao Y.Y."/>
            <person name="Wu W.L."/>
            <person name="Chen Y.Y."/>
            <person name="Lin Y.F."/>
            <person name="Hsu J.L."/>
            <person name="Li C.Y."/>
            <person name="Wang Z.W."/>
            <person name="Zhao X."/>
            <person name="Zhong W.Y."/>
            <person name="Ma X.K."/>
            <person name="Ma L."/>
            <person name="Huang J."/>
            <person name="Chen G.Z."/>
            <person name="Huang M.Z."/>
            <person name="Huang L."/>
            <person name="Peng D.H."/>
            <person name="Luo Y.B."/>
            <person name="Zou S.Q."/>
            <person name="Chen S.P."/>
            <person name="Lan S."/>
            <person name="Tsai W.C."/>
            <person name="Van de Peer Y."/>
            <person name="Liu Z.J."/>
        </authorList>
    </citation>
    <scope>NUCLEOTIDE SEQUENCE [LARGE SCALE GENOMIC DNA]</scope>
    <source>
        <strain evidence="1">Lor288</strain>
    </source>
</reference>
<keyword evidence="2" id="KW-1185">Reference proteome</keyword>
<name>A0ABR2MMY4_9ASPA</name>
<gene>
    <name evidence="1" type="ORF">KSP40_PGU022496</name>
</gene>
<evidence type="ECO:0000313" key="1">
    <source>
        <dbReference type="EMBL" id="KAK8965502.1"/>
    </source>
</evidence>